<dbReference type="WBParaSite" id="PgR077_g034_t01">
    <property type="protein sequence ID" value="PgR077_g034_t01"/>
    <property type="gene ID" value="PgR077_g034"/>
</dbReference>
<sequence length="344" mass="39199">MVSLRLIRRLQVICKRKFPKNWISFSQFSSCACQRTTAPINCDGHEDDHLRNEEIFIYSHDDDVMQFDAVIQDTAPSGSYHGTVIACHGAPGSHEDFKYFLPYLKNMGVRFVGINFPGFGYTASHPKLRYDNRERLEFAQQIVKHLDSNAKLVFVGHSRGSETALKLSVLNKERTAAVVLINPVTLLVYRGLRPLWRIRLFAWLWNLGNIAQFILKPAVYLVYRYMVKLRANTGNVAAASALSMNTLHLESQIEYIHQLNHSDVGVFIAYSGCDPFIEPELSRHFADSFNGIKHLECRAGIANESIAFDDICKVVDAGTRRIAMYFPEDDHFIQKNRAKLLTEI</sequence>
<dbReference type="AlphaFoldDB" id="A0A915C1B4"/>
<dbReference type="PANTHER" id="PTHR47533">
    <property type="entry name" value="PROTEIN CBG21859"/>
    <property type="match status" value="1"/>
</dbReference>
<organism evidence="2 3">
    <name type="scientific">Parascaris univalens</name>
    <name type="common">Nematode worm</name>
    <dbReference type="NCBI Taxonomy" id="6257"/>
    <lineage>
        <taxon>Eukaryota</taxon>
        <taxon>Metazoa</taxon>
        <taxon>Ecdysozoa</taxon>
        <taxon>Nematoda</taxon>
        <taxon>Chromadorea</taxon>
        <taxon>Rhabditida</taxon>
        <taxon>Spirurina</taxon>
        <taxon>Ascaridomorpha</taxon>
        <taxon>Ascaridoidea</taxon>
        <taxon>Ascarididae</taxon>
        <taxon>Parascaris</taxon>
    </lineage>
</organism>
<keyword evidence="1" id="KW-0472">Membrane</keyword>
<proteinExistence type="predicted"/>
<dbReference type="InterPro" id="IPR029058">
    <property type="entry name" value="AB_hydrolase_fold"/>
</dbReference>
<dbReference type="SUPFAM" id="SSF53474">
    <property type="entry name" value="alpha/beta-Hydrolases"/>
    <property type="match status" value="1"/>
</dbReference>
<dbReference type="PROSITE" id="PS51257">
    <property type="entry name" value="PROKAR_LIPOPROTEIN"/>
    <property type="match status" value="1"/>
</dbReference>
<name>A0A915C1B4_PARUN</name>
<keyword evidence="1" id="KW-1133">Transmembrane helix</keyword>
<feature type="transmembrane region" description="Helical" evidence="1">
    <location>
        <begin position="204"/>
        <end position="223"/>
    </location>
</feature>
<dbReference type="PANTHER" id="PTHR47533:SF4">
    <property type="entry name" value="AB HYDROLASE-1 DOMAIN-CONTAINING PROTEIN"/>
    <property type="match status" value="1"/>
</dbReference>
<keyword evidence="1" id="KW-0812">Transmembrane</keyword>
<dbReference type="Gene3D" id="3.40.50.1820">
    <property type="entry name" value="alpha/beta hydrolase"/>
    <property type="match status" value="1"/>
</dbReference>
<evidence type="ECO:0000313" key="2">
    <source>
        <dbReference type="Proteomes" id="UP000887569"/>
    </source>
</evidence>
<accession>A0A915C1B4</accession>
<dbReference type="Proteomes" id="UP000887569">
    <property type="component" value="Unplaced"/>
</dbReference>
<protein>
    <submittedName>
        <fullName evidence="3">AB hydrolase-1 domain-containing protein</fullName>
    </submittedName>
</protein>
<evidence type="ECO:0000256" key="1">
    <source>
        <dbReference type="SAM" id="Phobius"/>
    </source>
</evidence>
<keyword evidence="2" id="KW-1185">Reference proteome</keyword>
<dbReference type="InterPro" id="IPR010463">
    <property type="entry name" value="DUF1057"/>
</dbReference>
<evidence type="ECO:0000313" key="3">
    <source>
        <dbReference type="WBParaSite" id="PgR077_g034_t01"/>
    </source>
</evidence>
<dbReference type="Pfam" id="PF06342">
    <property type="entry name" value="DUF1057"/>
    <property type="match status" value="1"/>
</dbReference>
<reference evidence="3" key="1">
    <citation type="submission" date="2022-11" db="UniProtKB">
        <authorList>
            <consortium name="WormBaseParasite"/>
        </authorList>
    </citation>
    <scope>IDENTIFICATION</scope>
</reference>